<gene>
    <name evidence="2" type="ORF">IC610_09870</name>
</gene>
<protein>
    <recommendedName>
        <fullName evidence="4">DUF3575 domain-containing protein</fullName>
    </recommendedName>
</protein>
<sequence>MKKILSALILTTSILIFAQESKENKWILKLNTTQLVDDFSFPTVMFSAERIINPYFSVSAEAGIQLYETTKSDSTILKPRGFKTNLEGRFYISKFFHKRVQPKRNEPFIGLQFFYRKNQKTDGIYYYPINDDTFENGQGETFGVKKRALGVNLILGNQFSLSKSGRFILEPYAGIGYMNRKIKNTNLRFDETKYEIDKGFYNFSSQNNTEGDSGDFVNFIIGFRIGYRL</sequence>
<evidence type="ECO:0008006" key="4">
    <source>
        <dbReference type="Google" id="ProtNLM"/>
    </source>
</evidence>
<feature type="signal peptide" evidence="1">
    <location>
        <begin position="1"/>
        <end position="18"/>
    </location>
</feature>
<accession>A0ABR8ZBW1</accession>
<evidence type="ECO:0000313" key="3">
    <source>
        <dbReference type="Proteomes" id="UP000637299"/>
    </source>
</evidence>
<dbReference type="RefSeq" id="WP_191736702.1">
    <property type="nucleotide sequence ID" value="NZ_JACYFS010000002.1"/>
</dbReference>
<keyword evidence="3" id="KW-1185">Reference proteome</keyword>
<feature type="chain" id="PRO_5047055334" description="DUF3575 domain-containing protein" evidence="1">
    <location>
        <begin position="19"/>
        <end position="229"/>
    </location>
</feature>
<evidence type="ECO:0000313" key="2">
    <source>
        <dbReference type="EMBL" id="MBD8082725.1"/>
    </source>
</evidence>
<proteinExistence type="predicted"/>
<evidence type="ECO:0000256" key="1">
    <source>
        <dbReference type="SAM" id="SignalP"/>
    </source>
</evidence>
<comment type="caution">
    <text evidence="2">The sequence shown here is derived from an EMBL/GenBank/DDBJ whole genome shotgun (WGS) entry which is preliminary data.</text>
</comment>
<dbReference type="EMBL" id="JACYFS010000002">
    <property type="protein sequence ID" value="MBD8082725.1"/>
    <property type="molecule type" value="Genomic_DNA"/>
</dbReference>
<keyword evidence="1" id="KW-0732">Signal</keyword>
<organism evidence="2 3">
    <name type="scientific">Chryseobacterium caseinilyticum</name>
    <dbReference type="NCBI Taxonomy" id="2771428"/>
    <lineage>
        <taxon>Bacteria</taxon>
        <taxon>Pseudomonadati</taxon>
        <taxon>Bacteroidota</taxon>
        <taxon>Flavobacteriia</taxon>
        <taxon>Flavobacteriales</taxon>
        <taxon>Weeksellaceae</taxon>
        <taxon>Chryseobacterium group</taxon>
        <taxon>Chryseobacterium</taxon>
    </lineage>
</organism>
<name>A0ABR8ZBW1_9FLAO</name>
<reference evidence="2 3" key="1">
    <citation type="submission" date="2020-09" db="EMBL/GenBank/DDBJ databases">
        <title>Genome seq and assembly of Chryseobacterium sp.</title>
        <authorList>
            <person name="Chhetri G."/>
        </authorList>
    </citation>
    <scope>NUCLEOTIDE SEQUENCE [LARGE SCALE GENOMIC DNA]</scope>
    <source>
        <strain evidence="2 3">GCR10</strain>
    </source>
</reference>
<dbReference type="Proteomes" id="UP000637299">
    <property type="component" value="Unassembled WGS sequence"/>
</dbReference>